<gene>
    <name evidence="3" type="ORF">OG288_42545</name>
</gene>
<feature type="chain" id="PRO_5046527841" evidence="1">
    <location>
        <begin position="41"/>
        <end position="300"/>
    </location>
</feature>
<dbReference type="CDD" id="cd01823">
    <property type="entry name" value="SEST_like"/>
    <property type="match status" value="1"/>
</dbReference>
<evidence type="ECO:0000313" key="4">
    <source>
        <dbReference type="Proteomes" id="UP001432166"/>
    </source>
</evidence>
<sequence>MHHSRPFSLRRGQRVTTTAAAVALTATASLLLSGAGSAEAAGPSRQGSVQRYVALGDSYAAGTGLSPQTDAECKRSSGSYPSWLAETYKPTVFKDVTCSGATTRSLWNKQGSAAPQIAALTKDTDLVTVTLGGNDLGFSDVLTTCVLAGLSTKEGTPCRDALLSSGKNLDADFAKLSTRVPDMLTDIKRRSPEARVVVVGYPNLFPADGSTCGSSVPLAKGDITWLNQAANRLNLLLEMAAYTKQAEFVDTSALFRGKDMCRPSSEQWINPLLPQTPGSAHPNLVGHLMVAHQVYKRLGE</sequence>
<dbReference type="InterPro" id="IPR037460">
    <property type="entry name" value="SEST-like"/>
</dbReference>
<dbReference type="InterPro" id="IPR036514">
    <property type="entry name" value="SGNH_hydro_sf"/>
</dbReference>
<dbReference type="Pfam" id="PF13472">
    <property type="entry name" value="Lipase_GDSL_2"/>
    <property type="match status" value="1"/>
</dbReference>
<dbReference type="EMBL" id="CP108133">
    <property type="protein sequence ID" value="WTP54422.1"/>
    <property type="molecule type" value="Genomic_DNA"/>
</dbReference>
<name>A0ABZ1JRZ0_9ACTN</name>
<keyword evidence="3" id="KW-0378">Hydrolase</keyword>
<dbReference type="PANTHER" id="PTHR37981">
    <property type="entry name" value="LIPASE 2"/>
    <property type="match status" value="1"/>
</dbReference>
<dbReference type="GO" id="GO:0016787">
    <property type="term" value="F:hydrolase activity"/>
    <property type="evidence" value="ECO:0007669"/>
    <property type="project" value="UniProtKB-KW"/>
</dbReference>
<evidence type="ECO:0000259" key="2">
    <source>
        <dbReference type="Pfam" id="PF13472"/>
    </source>
</evidence>
<reference evidence="3" key="1">
    <citation type="submission" date="2022-10" db="EMBL/GenBank/DDBJ databases">
        <title>The complete genomes of actinobacterial strains from the NBC collection.</title>
        <authorList>
            <person name="Joergensen T.S."/>
            <person name="Alvarez Arevalo M."/>
            <person name="Sterndorff E.B."/>
            <person name="Faurdal D."/>
            <person name="Vuksanovic O."/>
            <person name="Mourched A.-S."/>
            <person name="Charusanti P."/>
            <person name="Shaw S."/>
            <person name="Blin K."/>
            <person name="Weber T."/>
        </authorList>
    </citation>
    <scope>NUCLEOTIDE SEQUENCE</scope>
    <source>
        <strain evidence="3">NBC_00189</strain>
    </source>
</reference>
<dbReference type="PANTHER" id="PTHR37981:SF1">
    <property type="entry name" value="SGNH HYDROLASE-TYPE ESTERASE DOMAIN-CONTAINING PROTEIN"/>
    <property type="match status" value="1"/>
</dbReference>
<feature type="signal peptide" evidence="1">
    <location>
        <begin position="1"/>
        <end position="40"/>
    </location>
</feature>
<feature type="domain" description="SGNH hydrolase-type esterase" evidence="2">
    <location>
        <begin position="54"/>
        <end position="287"/>
    </location>
</feature>
<accession>A0ABZ1JRZ0</accession>
<keyword evidence="4" id="KW-1185">Reference proteome</keyword>
<evidence type="ECO:0000313" key="3">
    <source>
        <dbReference type="EMBL" id="WTP54422.1"/>
    </source>
</evidence>
<dbReference type="InterPro" id="IPR013830">
    <property type="entry name" value="SGNH_hydro"/>
</dbReference>
<evidence type="ECO:0000256" key="1">
    <source>
        <dbReference type="SAM" id="SignalP"/>
    </source>
</evidence>
<protein>
    <submittedName>
        <fullName evidence="3">SGNH/GDSL hydrolase family protein</fullName>
    </submittedName>
</protein>
<dbReference type="Gene3D" id="3.40.50.1110">
    <property type="entry name" value="SGNH hydrolase"/>
    <property type="match status" value="1"/>
</dbReference>
<dbReference type="RefSeq" id="WP_328939773.1">
    <property type="nucleotide sequence ID" value="NZ_CP108133.1"/>
</dbReference>
<keyword evidence="1" id="KW-0732">Signal</keyword>
<dbReference type="SUPFAM" id="SSF52266">
    <property type="entry name" value="SGNH hydrolase"/>
    <property type="match status" value="1"/>
</dbReference>
<dbReference type="Proteomes" id="UP001432166">
    <property type="component" value="Chromosome"/>
</dbReference>
<proteinExistence type="predicted"/>
<organism evidence="3 4">
    <name type="scientific">Streptomyces tauricus</name>
    <dbReference type="NCBI Taxonomy" id="68274"/>
    <lineage>
        <taxon>Bacteria</taxon>
        <taxon>Bacillati</taxon>
        <taxon>Actinomycetota</taxon>
        <taxon>Actinomycetes</taxon>
        <taxon>Kitasatosporales</taxon>
        <taxon>Streptomycetaceae</taxon>
        <taxon>Streptomyces</taxon>
        <taxon>Streptomyces aurantiacus group</taxon>
    </lineage>
</organism>